<evidence type="ECO:0000256" key="2">
    <source>
        <dbReference type="SAM" id="SignalP"/>
    </source>
</evidence>
<accession>A0A2Z3YP35</accession>
<dbReference type="STRING" id="1737425.GCA_900049755_01941"/>
<dbReference type="GO" id="GO:0005886">
    <property type="term" value="C:plasma membrane"/>
    <property type="evidence" value="ECO:0007669"/>
    <property type="project" value="TreeGrafter"/>
</dbReference>
<gene>
    <name evidence="4" type="primary">pbpB_2</name>
    <name evidence="4" type="ORF">Csp1_14570</name>
</gene>
<name>A0A2Z3YP35_9CORY</name>
<feature type="domain" description="Penicillin-binding protein transpeptidase" evidence="3">
    <location>
        <begin position="302"/>
        <end position="546"/>
    </location>
</feature>
<evidence type="ECO:0000256" key="1">
    <source>
        <dbReference type="SAM" id="MobiDB-lite"/>
    </source>
</evidence>
<evidence type="ECO:0000313" key="4">
    <source>
        <dbReference type="EMBL" id="AWT26246.1"/>
    </source>
</evidence>
<keyword evidence="5" id="KW-1185">Reference proteome</keyword>
<dbReference type="OrthoDB" id="5241017at2"/>
<proteinExistence type="predicted"/>
<feature type="chain" id="PRO_5038763539" evidence="2">
    <location>
        <begin position="27"/>
        <end position="600"/>
    </location>
</feature>
<dbReference type="GO" id="GO:0008658">
    <property type="term" value="F:penicillin binding"/>
    <property type="evidence" value="ECO:0007669"/>
    <property type="project" value="InterPro"/>
</dbReference>
<dbReference type="AlphaFoldDB" id="A0A2Z3YP35"/>
<dbReference type="InterPro" id="IPR050515">
    <property type="entry name" value="Beta-lactam/transpept"/>
</dbReference>
<dbReference type="SUPFAM" id="SSF56601">
    <property type="entry name" value="beta-lactamase/transpeptidase-like"/>
    <property type="match status" value="1"/>
</dbReference>
<dbReference type="Proteomes" id="UP000247696">
    <property type="component" value="Chromosome"/>
</dbReference>
<protein>
    <submittedName>
        <fullName evidence="4">Penicillin-binding protein PbpB</fullName>
    </submittedName>
</protein>
<dbReference type="EMBL" id="CP024988">
    <property type="protein sequence ID" value="AWT26246.1"/>
    <property type="molecule type" value="Genomic_DNA"/>
</dbReference>
<dbReference type="KEGG" id="cpre:Csp1_14570"/>
<feature type="region of interest" description="Disordered" evidence="1">
    <location>
        <begin position="78"/>
        <end position="103"/>
    </location>
</feature>
<dbReference type="PANTHER" id="PTHR30627">
    <property type="entry name" value="PEPTIDOGLYCAN D,D-TRANSPEPTIDASE"/>
    <property type="match status" value="1"/>
</dbReference>
<dbReference type="PROSITE" id="PS51257">
    <property type="entry name" value="PROKAR_LIPOPROTEIN"/>
    <property type="match status" value="1"/>
</dbReference>
<dbReference type="Pfam" id="PF00905">
    <property type="entry name" value="Transpeptidase"/>
    <property type="match status" value="1"/>
</dbReference>
<dbReference type="Gene3D" id="3.40.710.10">
    <property type="entry name" value="DD-peptidase/beta-lactamase superfamily"/>
    <property type="match status" value="1"/>
</dbReference>
<keyword evidence="2" id="KW-0732">Signal</keyword>
<dbReference type="GO" id="GO:0071555">
    <property type="term" value="P:cell wall organization"/>
    <property type="evidence" value="ECO:0007669"/>
    <property type="project" value="TreeGrafter"/>
</dbReference>
<evidence type="ECO:0000259" key="3">
    <source>
        <dbReference type="Pfam" id="PF00905"/>
    </source>
</evidence>
<dbReference type="PANTHER" id="PTHR30627:SF24">
    <property type="entry name" value="PENICILLIN-BINDING PROTEIN 4B"/>
    <property type="match status" value="1"/>
</dbReference>
<dbReference type="InterPro" id="IPR012338">
    <property type="entry name" value="Beta-lactam/transpept-like"/>
</dbReference>
<evidence type="ECO:0000313" key="5">
    <source>
        <dbReference type="Proteomes" id="UP000247696"/>
    </source>
</evidence>
<reference evidence="5" key="1">
    <citation type="submission" date="2017-11" db="EMBL/GenBank/DDBJ databases">
        <title>Otitis media/interna in a cat caused by the recently described species Corynebacterium provencense.</title>
        <authorList>
            <person name="Kittl S."/>
            <person name="Brodard I."/>
            <person name="Rychener L."/>
            <person name="Jores J."/>
            <person name="Roosje P."/>
            <person name="Gobeli Brawand S."/>
        </authorList>
    </citation>
    <scope>NUCLEOTIDE SEQUENCE [LARGE SCALE GENOMIC DNA]</scope>
    <source>
        <strain evidence="5">17KM38</strain>
    </source>
</reference>
<feature type="signal peptide" evidence="2">
    <location>
        <begin position="1"/>
        <end position="26"/>
    </location>
</feature>
<dbReference type="GO" id="GO:0071972">
    <property type="term" value="F:peptidoglycan L,D-transpeptidase activity"/>
    <property type="evidence" value="ECO:0007669"/>
    <property type="project" value="TreeGrafter"/>
</dbReference>
<dbReference type="RefSeq" id="WP_110481440.1">
    <property type="nucleotide sequence ID" value="NZ_CP024988.1"/>
</dbReference>
<sequence>MKTTTVLATASAVAVPVLVLSGCAMPWSDSPSDKFISAVNDGNWEDAAAQTSDPAAAQAWLSDLDDNIGDTGLHLESEDDTSTVTWTVPDGDETTSTGTLTTGGEGTVTWSPAIFADGLSPDATVSYSDDRNYGLQILDRRNTVQMTWTPVTVVTATREADITRVAEAVRPVIPDFDVADAEARIADAGDSPVALFSLRAEDLDRVGAALTDLPGTATREEGRLLADRASSSALDGGLTDYWTRKLDESAGWTLAVTHTDGSPGPVIGSRAARQVEPVHTTVDLGVQAAANRAVDSVELPASVVALSVSTGGVLAAAQNGAADATGTPALTGLFPPGSTFKTVTTAAALSKGTVGPDDIVDCPASVDVDGRTIPNDHDFSLGQVPLHTAFAQSCNTTQALISRDLGPEDLRDTAAQLGLGVDFTAPGMTTVTGSVPVTGQGAARVESAIGQGEVLASPIGMALTGASVAAGGTMVTPSLVQGESTASDRNPGPVDPAVVDELKTMMRETVESGTAASLRDIPGLGGKTGTAEVDGQAAHGWFVGIVGDVAFCTFIAGADSSLPAVELSGRLLRDGALDVALDGALDDSSAGSPDEPAVAQ</sequence>
<dbReference type="InterPro" id="IPR001460">
    <property type="entry name" value="PCN-bd_Tpept"/>
</dbReference>
<organism evidence="4 5">
    <name type="scientific">Corynebacterium provencense</name>
    <dbReference type="NCBI Taxonomy" id="1737425"/>
    <lineage>
        <taxon>Bacteria</taxon>
        <taxon>Bacillati</taxon>
        <taxon>Actinomycetota</taxon>
        <taxon>Actinomycetes</taxon>
        <taxon>Mycobacteriales</taxon>
        <taxon>Corynebacteriaceae</taxon>
        <taxon>Corynebacterium</taxon>
    </lineage>
</organism>